<gene>
    <name evidence="5" type="ORF">SAMN06265795_114118</name>
</gene>
<reference evidence="5 6" key="1">
    <citation type="submission" date="2017-06" db="EMBL/GenBank/DDBJ databases">
        <authorList>
            <person name="Kim H.J."/>
            <person name="Triplett B.A."/>
        </authorList>
    </citation>
    <scope>NUCLEOTIDE SEQUENCE [LARGE SCALE GENOMIC DNA]</scope>
    <source>
        <strain evidence="5 6">U15</strain>
    </source>
</reference>
<feature type="chain" id="PRO_5013122538" evidence="3">
    <location>
        <begin position="26"/>
        <end position="383"/>
    </location>
</feature>
<evidence type="ECO:0000259" key="4">
    <source>
        <dbReference type="Pfam" id="PF13458"/>
    </source>
</evidence>
<comment type="similarity">
    <text evidence="1">Belongs to the leucine-binding protein family.</text>
</comment>
<keyword evidence="2 3" id="KW-0732">Signal</keyword>
<dbReference type="InterPro" id="IPR028081">
    <property type="entry name" value="Leu-bd"/>
</dbReference>
<organism evidence="5 6">
    <name type="scientific">Noviherbaspirillum humi</name>
    <dbReference type="NCBI Taxonomy" id="1688639"/>
    <lineage>
        <taxon>Bacteria</taxon>
        <taxon>Pseudomonadati</taxon>
        <taxon>Pseudomonadota</taxon>
        <taxon>Betaproteobacteria</taxon>
        <taxon>Burkholderiales</taxon>
        <taxon>Oxalobacteraceae</taxon>
        <taxon>Noviherbaspirillum</taxon>
    </lineage>
</organism>
<dbReference type="EMBL" id="FZOT01000014">
    <property type="protein sequence ID" value="SNT12730.1"/>
    <property type="molecule type" value="Genomic_DNA"/>
</dbReference>
<dbReference type="SUPFAM" id="SSF53822">
    <property type="entry name" value="Periplasmic binding protein-like I"/>
    <property type="match status" value="1"/>
</dbReference>
<accession>A0A239K419</accession>
<evidence type="ECO:0000256" key="2">
    <source>
        <dbReference type="ARBA" id="ARBA00022729"/>
    </source>
</evidence>
<evidence type="ECO:0000313" key="6">
    <source>
        <dbReference type="Proteomes" id="UP000198284"/>
    </source>
</evidence>
<dbReference type="InterPro" id="IPR028082">
    <property type="entry name" value="Peripla_BP_I"/>
</dbReference>
<evidence type="ECO:0000256" key="1">
    <source>
        <dbReference type="ARBA" id="ARBA00010062"/>
    </source>
</evidence>
<dbReference type="Gene3D" id="3.40.50.2300">
    <property type="match status" value="2"/>
</dbReference>
<dbReference type="RefSeq" id="WP_089400736.1">
    <property type="nucleotide sequence ID" value="NZ_FZOT01000014.1"/>
</dbReference>
<protein>
    <submittedName>
        <fullName evidence="5">Amino acid/amide ABC transporter substrate-binding protein, HAAT family</fullName>
    </submittedName>
</protein>
<evidence type="ECO:0000256" key="3">
    <source>
        <dbReference type="SAM" id="SignalP"/>
    </source>
</evidence>
<evidence type="ECO:0000313" key="5">
    <source>
        <dbReference type="EMBL" id="SNT12730.1"/>
    </source>
</evidence>
<dbReference type="Proteomes" id="UP000198284">
    <property type="component" value="Unassembled WGS sequence"/>
</dbReference>
<feature type="domain" description="Leucine-binding protein" evidence="4">
    <location>
        <begin position="27"/>
        <end position="362"/>
    </location>
</feature>
<dbReference type="OrthoDB" id="5290698at2"/>
<dbReference type="InterPro" id="IPR051010">
    <property type="entry name" value="BCAA_transport"/>
</dbReference>
<dbReference type="PANTHER" id="PTHR30483">
    <property type="entry name" value="LEUCINE-SPECIFIC-BINDING PROTEIN"/>
    <property type="match status" value="1"/>
</dbReference>
<name>A0A239K419_9BURK</name>
<dbReference type="Pfam" id="PF13458">
    <property type="entry name" value="Peripla_BP_6"/>
    <property type="match status" value="1"/>
</dbReference>
<dbReference type="CDD" id="cd06333">
    <property type="entry name" value="PBP1_ABC_RPA1789-like"/>
    <property type="match status" value="1"/>
</dbReference>
<keyword evidence="6" id="KW-1185">Reference proteome</keyword>
<feature type="signal peptide" evidence="3">
    <location>
        <begin position="1"/>
        <end position="25"/>
    </location>
</feature>
<dbReference type="AlphaFoldDB" id="A0A239K419"/>
<sequence length="383" mass="40485">MTFGFKLAAVAALCALGAFSNSALADINVGISLSATGPAAALGIPEKNTAALLPTTINGEKVNYIILDDATDATQATKNARKLVSENHVDVIIGSSATPPGLAIAEVANETKTPQISMSPLDIVGPKNTWVFRAPQHNSVMASALAEHMKAHNVKTLGFIGYTDAYGENWLREMTKAAEANGIKISAVERFNRTDTSVTGQALKLVSANPDAILVAASGTPSALPQLSLVERGYKKQIYQTHGTATKEYIRVGGKAVEGTILPAGPIVVANQLPDSHPSKKVATEYAKQYEEKYGAGSLSSFGAHMYDAYRLLAAAAPAAMQKAKPGTPEFRQALRDALEGSKEVVGAHGVFNMKPDDHSGHDARARVLVRVENGDWKLIQSK</sequence>
<dbReference type="PANTHER" id="PTHR30483:SF38">
    <property type="entry name" value="BLR7848 PROTEIN"/>
    <property type="match status" value="1"/>
</dbReference>
<proteinExistence type="inferred from homology"/>